<feature type="transmembrane region" description="Helical" evidence="1">
    <location>
        <begin position="300"/>
        <end position="319"/>
    </location>
</feature>
<keyword evidence="1" id="KW-0812">Transmembrane</keyword>
<dbReference type="Proteomes" id="UP000183629">
    <property type="component" value="Unassembled WGS sequence"/>
</dbReference>
<accession>A0A1I7FWA0</accession>
<keyword evidence="3" id="KW-1185">Reference proteome</keyword>
<feature type="transmembrane region" description="Helical" evidence="1">
    <location>
        <begin position="94"/>
        <end position="111"/>
    </location>
</feature>
<feature type="transmembrane region" description="Helical" evidence="1">
    <location>
        <begin position="254"/>
        <end position="271"/>
    </location>
</feature>
<dbReference type="RefSeq" id="WP_074657103.1">
    <property type="nucleotide sequence ID" value="NZ_FOLZ01000001.1"/>
</dbReference>
<sequence>MKIEKEENFEEERSYLINERNVDENLILELEKEVIKEAERKEQARKINLFNTRHSKKILDNYKLVLVYFYDRKSDTLYFRNVVKYDAVNYTRSNVIHLFVGGIVLLLGLYSRLHSGDIKQLKIVIFLGIYVVLSGALFFIVHCYKDLKYSKLDRKNWFDGFLKPSLVFTRLAYLGYSLCFIFYLVFQLYIWVVYFEVYDGKGIIGFAFYLYLIYFAIILIKLFLNIMQMDIVLAILTVLFPLILGTITDKNWNLAALFITLIYLLISKDIWRLQAGRTEPHLRYNLDDEVIKNNIYRSKVLISVMSIIVYLIFKLLNVVEDFIGGSIYLKIILKLTDTHMPKDVFILTLYSGLDKIFILMILISISAIIGDRMKKKYLAPTIEAIVNSIEKQIYKETETNEAEELTKKLDDWKKASKRNHRKKK</sequence>
<organism evidence="2 3">
    <name type="scientific">Streptococcus gallolyticus</name>
    <dbReference type="NCBI Taxonomy" id="315405"/>
    <lineage>
        <taxon>Bacteria</taxon>
        <taxon>Bacillati</taxon>
        <taxon>Bacillota</taxon>
        <taxon>Bacilli</taxon>
        <taxon>Lactobacillales</taxon>
        <taxon>Streptococcaceae</taxon>
        <taxon>Streptococcus</taxon>
    </lineage>
</organism>
<dbReference type="AlphaFoldDB" id="A0A1I7FWA0"/>
<dbReference type="EMBL" id="FPBN01000001">
    <property type="protein sequence ID" value="SFU40421.1"/>
    <property type="molecule type" value="Genomic_DNA"/>
</dbReference>
<feature type="transmembrane region" description="Helical" evidence="1">
    <location>
        <begin position="231"/>
        <end position="248"/>
    </location>
</feature>
<name>A0A1I7FWA0_9STRE</name>
<feature type="transmembrane region" description="Helical" evidence="1">
    <location>
        <begin position="203"/>
        <end position="224"/>
    </location>
</feature>
<protein>
    <submittedName>
        <fullName evidence="2">Uncharacterized protein</fullName>
    </submittedName>
</protein>
<gene>
    <name evidence="2" type="ORF">SAMN05660328_101624</name>
</gene>
<feature type="transmembrane region" description="Helical" evidence="1">
    <location>
        <begin position="344"/>
        <end position="369"/>
    </location>
</feature>
<evidence type="ECO:0000256" key="1">
    <source>
        <dbReference type="SAM" id="Phobius"/>
    </source>
</evidence>
<keyword evidence="1" id="KW-1133">Transmembrane helix</keyword>
<feature type="transmembrane region" description="Helical" evidence="1">
    <location>
        <begin position="123"/>
        <end position="144"/>
    </location>
</feature>
<keyword evidence="1" id="KW-0472">Membrane</keyword>
<evidence type="ECO:0000313" key="2">
    <source>
        <dbReference type="EMBL" id="SFU40421.1"/>
    </source>
</evidence>
<feature type="transmembrane region" description="Helical" evidence="1">
    <location>
        <begin position="171"/>
        <end position="191"/>
    </location>
</feature>
<evidence type="ECO:0000313" key="3">
    <source>
        <dbReference type="Proteomes" id="UP000183629"/>
    </source>
</evidence>
<proteinExistence type="predicted"/>
<reference evidence="3" key="1">
    <citation type="submission" date="2016-10" db="EMBL/GenBank/DDBJ databases">
        <authorList>
            <person name="Varghese N."/>
            <person name="Submissions S."/>
        </authorList>
    </citation>
    <scope>NUCLEOTIDE SEQUENCE [LARGE SCALE GENOMIC DNA]</scope>
    <source>
        <strain evidence="3">LMG 15572</strain>
    </source>
</reference>